<evidence type="ECO:0000259" key="2">
    <source>
        <dbReference type="Pfam" id="PF13231"/>
    </source>
</evidence>
<feature type="transmembrane region" description="Helical" evidence="1">
    <location>
        <begin position="113"/>
        <end position="133"/>
    </location>
</feature>
<evidence type="ECO:0000313" key="3">
    <source>
        <dbReference type="EMBL" id="OGE65034.1"/>
    </source>
</evidence>
<feature type="transmembrane region" description="Helical" evidence="1">
    <location>
        <begin position="12"/>
        <end position="37"/>
    </location>
</feature>
<evidence type="ECO:0000256" key="1">
    <source>
        <dbReference type="SAM" id="Phobius"/>
    </source>
</evidence>
<name>A0A1F5MI46_9BACT</name>
<sequence length="455" mass="52717">MLDLFIIMSKNNLQYFLLGLILLVHAFILTKVIFFPYPELFIYPYLTNHGLKPYTQILDQHFPGLMFLPINFDNLGMNNEAAARVWLIGVVIITHLLLFFIARHLFKSSFKALLVNLLYLVWQPFFEGWVLWIDNFLPLILLPAFYVLYKRKFLITGILLGLGIVLKQTIIPLSIFVLIYMLLTKRDFKTVLFYLLGLFIPVGLTAAYLVGIGVFWDFWYWTVIFNLTIYAKFGRGEGPTLAHFSRVLLVFGSSLLVIRGIKLREVQILLIFLAGTLLGLSTRFDFVHFQPALPFALIAFVYSFKWLNKFLRWSIIVIYGLTIVWWLAIFYRGHIGNRIVSFDSNTMTLAAKVRSYTRPGDRIFVFGGEPQLYQMSKTLPAGNIFVFQFPWFYKVAEGRVLEGIKQDEPGIIVADKTMEIEGVKIIDFARDIDQYIQSNYQRIDNVGTAEILKRK</sequence>
<keyword evidence="1" id="KW-0472">Membrane</keyword>
<keyword evidence="1" id="KW-1133">Transmembrane helix</keyword>
<accession>A0A1F5MI46</accession>
<feature type="domain" description="Glycosyltransferase RgtA/B/C/D-like" evidence="2">
    <location>
        <begin position="74"/>
        <end position="200"/>
    </location>
</feature>
<proteinExistence type="predicted"/>
<feature type="transmembrane region" description="Helical" evidence="1">
    <location>
        <begin position="310"/>
        <end position="331"/>
    </location>
</feature>
<dbReference type="InterPro" id="IPR038731">
    <property type="entry name" value="RgtA/B/C-like"/>
</dbReference>
<dbReference type="AlphaFoldDB" id="A0A1F5MI46"/>
<protein>
    <recommendedName>
        <fullName evidence="2">Glycosyltransferase RgtA/B/C/D-like domain-containing protein</fullName>
    </recommendedName>
</protein>
<dbReference type="Pfam" id="PF13231">
    <property type="entry name" value="PMT_2"/>
    <property type="match status" value="1"/>
</dbReference>
<comment type="caution">
    <text evidence="3">The sequence shown here is derived from an EMBL/GenBank/DDBJ whole genome shotgun (WGS) entry which is preliminary data.</text>
</comment>
<feature type="transmembrane region" description="Helical" evidence="1">
    <location>
        <begin position="192"/>
        <end position="221"/>
    </location>
</feature>
<reference evidence="3 4" key="1">
    <citation type="journal article" date="2016" name="Nat. Commun.">
        <title>Thousands of microbial genomes shed light on interconnected biogeochemical processes in an aquifer system.</title>
        <authorList>
            <person name="Anantharaman K."/>
            <person name="Brown C.T."/>
            <person name="Hug L.A."/>
            <person name="Sharon I."/>
            <person name="Castelle C.J."/>
            <person name="Probst A.J."/>
            <person name="Thomas B.C."/>
            <person name="Singh A."/>
            <person name="Wilkins M.J."/>
            <person name="Karaoz U."/>
            <person name="Brodie E.L."/>
            <person name="Williams K.H."/>
            <person name="Hubbard S.S."/>
            <person name="Banfield J.F."/>
        </authorList>
    </citation>
    <scope>NUCLEOTIDE SEQUENCE [LARGE SCALE GENOMIC DNA]</scope>
</reference>
<feature type="transmembrane region" description="Helical" evidence="1">
    <location>
        <begin position="81"/>
        <end position="101"/>
    </location>
</feature>
<feature type="transmembrane region" description="Helical" evidence="1">
    <location>
        <begin position="153"/>
        <end position="180"/>
    </location>
</feature>
<dbReference type="EMBL" id="MFDT01000007">
    <property type="protein sequence ID" value="OGE65034.1"/>
    <property type="molecule type" value="Genomic_DNA"/>
</dbReference>
<organism evidence="3 4">
    <name type="scientific">Candidatus Daviesbacteria bacterium RIFCSPLOWO2_02_FULL_36_7</name>
    <dbReference type="NCBI Taxonomy" id="1797792"/>
    <lineage>
        <taxon>Bacteria</taxon>
        <taxon>Candidatus Daviesiibacteriota</taxon>
    </lineage>
</organism>
<evidence type="ECO:0000313" key="4">
    <source>
        <dbReference type="Proteomes" id="UP000178859"/>
    </source>
</evidence>
<feature type="transmembrane region" description="Helical" evidence="1">
    <location>
        <begin position="241"/>
        <end position="261"/>
    </location>
</feature>
<feature type="transmembrane region" description="Helical" evidence="1">
    <location>
        <begin position="268"/>
        <end position="290"/>
    </location>
</feature>
<gene>
    <name evidence="3" type="ORF">A3I48_02085</name>
</gene>
<dbReference type="Proteomes" id="UP000178859">
    <property type="component" value="Unassembled WGS sequence"/>
</dbReference>
<keyword evidence="1" id="KW-0812">Transmembrane</keyword>